<keyword evidence="1" id="KW-0472">Membrane</keyword>
<dbReference type="InterPro" id="IPR026414">
    <property type="entry name" value="ExosoTase_F-assoc_memb"/>
</dbReference>
<feature type="transmembrane region" description="Helical" evidence="1">
    <location>
        <begin position="123"/>
        <end position="143"/>
    </location>
</feature>
<keyword evidence="3" id="KW-1185">Reference proteome</keyword>
<feature type="transmembrane region" description="Helical" evidence="1">
    <location>
        <begin position="92"/>
        <end position="111"/>
    </location>
</feature>
<accession>A0A4R5B535</accession>
<keyword evidence="1" id="KW-1133">Transmembrane helix</keyword>
<dbReference type="EMBL" id="SMFM01000001">
    <property type="protein sequence ID" value="TDD78734.1"/>
    <property type="molecule type" value="Genomic_DNA"/>
</dbReference>
<protein>
    <submittedName>
        <fullName evidence="2">Exosortase F system-associated protein</fullName>
    </submittedName>
</protein>
<evidence type="ECO:0000313" key="2">
    <source>
        <dbReference type="EMBL" id="TDD78734.1"/>
    </source>
</evidence>
<feature type="transmembrane region" description="Helical" evidence="1">
    <location>
        <begin position="58"/>
        <end position="80"/>
    </location>
</feature>
<dbReference type="Proteomes" id="UP000295278">
    <property type="component" value="Unassembled WGS sequence"/>
</dbReference>
<comment type="caution">
    <text evidence="2">The sequence shown here is derived from an EMBL/GenBank/DDBJ whole genome shotgun (WGS) entry which is preliminary data.</text>
</comment>
<keyword evidence="1" id="KW-0812">Transmembrane</keyword>
<dbReference type="RefSeq" id="WP_131908482.1">
    <property type="nucleotide sequence ID" value="NZ_SMFM01000001.1"/>
</dbReference>
<sequence>MLQKILNNKVRLIQLIFLVVLLALVRAFENALFYDPFLDFFKKDFNNLPLPNTNPFQLFLGVLFRYGLNSILSLGIIYVLFEEIAMIKFAAILYGFFFIILILAFFFIIYFTRENHNWALFYVRRFLIQPIFVLLFVPGFLLLKSK</sequence>
<evidence type="ECO:0000256" key="1">
    <source>
        <dbReference type="SAM" id="Phobius"/>
    </source>
</evidence>
<proteinExistence type="predicted"/>
<gene>
    <name evidence="2" type="ORF">E0F89_03630</name>
</gene>
<dbReference type="NCBIfam" id="TIGR04127">
    <property type="entry name" value="flavo_near_exo"/>
    <property type="match status" value="1"/>
</dbReference>
<dbReference type="AlphaFoldDB" id="A0A4R5B535"/>
<reference evidence="2 3" key="1">
    <citation type="submission" date="2019-03" db="EMBL/GenBank/DDBJ databases">
        <title>Flavobacterium AT-3-2 sp. nov., isolated from arctic soil.</title>
        <authorList>
            <person name="Chaudhary D.K."/>
        </authorList>
    </citation>
    <scope>NUCLEOTIDE SEQUENCE [LARGE SCALE GENOMIC DNA]</scope>
    <source>
        <strain evidence="2 3">AT-3-2</strain>
    </source>
</reference>
<name>A0A4R5B535_9FLAO</name>
<organism evidence="2 3">
    <name type="scientific">Flavobacterium caseinilyticum</name>
    <dbReference type="NCBI Taxonomy" id="2541732"/>
    <lineage>
        <taxon>Bacteria</taxon>
        <taxon>Pseudomonadati</taxon>
        <taxon>Bacteroidota</taxon>
        <taxon>Flavobacteriia</taxon>
        <taxon>Flavobacteriales</taxon>
        <taxon>Flavobacteriaceae</taxon>
        <taxon>Flavobacterium</taxon>
    </lineage>
</organism>
<evidence type="ECO:0000313" key="3">
    <source>
        <dbReference type="Proteomes" id="UP000295278"/>
    </source>
</evidence>